<keyword evidence="4" id="KW-1185">Reference proteome</keyword>
<dbReference type="PANTHER" id="PTHR37423">
    <property type="entry name" value="SOLUBLE LYTIC MUREIN TRANSGLYCOSYLASE-RELATED"/>
    <property type="match status" value="1"/>
</dbReference>
<accession>A0ABT7L6P0</accession>
<feature type="coiled-coil region" evidence="1">
    <location>
        <begin position="24"/>
        <end position="51"/>
    </location>
</feature>
<name>A0ABT7L6P0_9BACI</name>
<gene>
    <name evidence="3" type="ORF">QQS35_13850</name>
</gene>
<protein>
    <submittedName>
        <fullName evidence="3">Transglycosylase SLT domain-containing protein</fullName>
    </submittedName>
</protein>
<dbReference type="Gene3D" id="1.10.530.10">
    <property type="match status" value="1"/>
</dbReference>
<dbReference type="PANTHER" id="PTHR37423:SF2">
    <property type="entry name" value="MEMBRANE-BOUND LYTIC MUREIN TRANSGLYCOSYLASE C"/>
    <property type="match status" value="1"/>
</dbReference>
<dbReference type="InterPro" id="IPR023346">
    <property type="entry name" value="Lysozyme-like_dom_sf"/>
</dbReference>
<feature type="domain" description="Transglycosylase SLT" evidence="2">
    <location>
        <begin position="101"/>
        <end position="217"/>
    </location>
</feature>
<dbReference type="InterPro" id="IPR008258">
    <property type="entry name" value="Transglycosylase_SLT_dom_1"/>
</dbReference>
<sequence length="236" mass="27307">MISILKKGTIAFLLVSTIYLYYWFDEHQTEITSLEKENNQLESENTQLLAQATYMDSKSENDNEQLENGYDVWPKLEETANGMVEESDGAFKKSWALYLVKESQNYDIDPFIVYELLKVETGAKFDPELVGPETAYGQAYGMAQFMKNTAPWIADMADLPYEDELLFDPYYSIQLSLVYLDFLHNQYDNWDEALTAYHRGMQGMEQYKEDNGHAKSNYAIRIQTNAEDHQTIALAK</sequence>
<dbReference type="Pfam" id="PF01464">
    <property type="entry name" value="SLT"/>
    <property type="match status" value="1"/>
</dbReference>
<organism evidence="3 4">
    <name type="scientific">Aquibacillus rhizosphaerae</name>
    <dbReference type="NCBI Taxonomy" id="3051431"/>
    <lineage>
        <taxon>Bacteria</taxon>
        <taxon>Bacillati</taxon>
        <taxon>Bacillota</taxon>
        <taxon>Bacilli</taxon>
        <taxon>Bacillales</taxon>
        <taxon>Bacillaceae</taxon>
        <taxon>Aquibacillus</taxon>
    </lineage>
</organism>
<evidence type="ECO:0000259" key="2">
    <source>
        <dbReference type="Pfam" id="PF01464"/>
    </source>
</evidence>
<evidence type="ECO:0000313" key="3">
    <source>
        <dbReference type="EMBL" id="MDL4841527.1"/>
    </source>
</evidence>
<dbReference type="Proteomes" id="UP001235343">
    <property type="component" value="Unassembled WGS sequence"/>
</dbReference>
<reference evidence="3 4" key="1">
    <citation type="submission" date="2023-06" db="EMBL/GenBank/DDBJ databases">
        <title>Aquibacillus rhizosphaerae LR5S19.</title>
        <authorList>
            <person name="Sun J.-Q."/>
        </authorList>
    </citation>
    <scope>NUCLEOTIDE SEQUENCE [LARGE SCALE GENOMIC DNA]</scope>
    <source>
        <strain evidence="3 4">LR5S19</strain>
    </source>
</reference>
<proteinExistence type="predicted"/>
<keyword evidence="1" id="KW-0175">Coiled coil</keyword>
<dbReference type="SUPFAM" id="SSF53955">
    <property type="entry name" value="Lysozyme-like"/>
    <property type="match status" value="1"/>
</dbReference>
<dbReference type="RefSeq" id="WP_285932812.1">
    <property type="nucleotide sequence ID" value="NZ_JASTZU010000041.1"/>
</dbReference>
<evidence type="ECO:0000256" key="1">
    <source>
        <dbReference type="SAM" id="Coils"/>
    </source>
</evidence>
<evidence type="ECO:0000313" key="4">
    <source>
        <dbReference type="Proteomes" id="UP001235343"/>
    </source>
</evidence>
<dbReference type="EMBL" id="JASTZU010000041">
    <property type="protein sequence ID" value="MDL4841527.1"/>
    <property type="molecule type" value="Genomic_DNA"/>
</dbReference>
<comment type="caution">
    <text evidence="3">The sequence shown here is derived from an EMBL/GenBank/DDBJ whole genome shotgun (WGS) entry which is preliminary data.</text>
</comment>